<keyword evidence="1" id="KW-0472">Membrane</keyword>
<name>A0A6N8FYK5_9CHRO</name>
<gene>
    <name evidence="2" type="ORF">BWI75_11735</name>
</gene>
<dbReference type="Proteomes" id="UP000441797">
    <property type="component" value="Unassembled WGS sequence"/>
</dbReference>
<evidence type="ECO:0000313" key="2">
    <source>
        <dbReference type="EMBL" id="MUL36996.1"/>
    </source>
</evidence>
<dbReference type="InterPro" id="IPR047709">
    <property type="entry name" value="HpsJ-like"/>
</dbReference>
<dbReference type="EMBL" id="NAPY01000016">
    <property type="protein sequence ID" value="MUL36996.1"/>
    <property type="molecule type" value="Genomic_DNA"/>
</dbReference>
<sequence length="269" mass="30193">MKALNNNILVSVLASRTLKIVGIILILAFLLDFVMLLFPFRAQTQEWQINFATQIIDRGTIPMVGTALLLAGYWIENIVTDSSLSRQSGLNLRFLVLVLASLLGLLFLLLAPLHINNILQARSEAIARISQEVSQAETQLQTQIAAQRTQIRTQISAILQDEQQVEAALQSPQVPEQIRNILQQARENPQALDQIIDQQLNAEALRNQALEQIQQRRQEVEQRAQEQVQAGIGSGIRSLLLSIGYILIGWTGLRNMNSLPPERPNYTDY</sequence>
<reference evidence="2 3" key="1">
    <citation type="journal article" date="2019" name="Front. Microbiol.">
        <title>Genomic Features for Desiccation Tolerance and Sugar Biosynthesis in the Extremophile Gloeocapsopsis sp. UTEX B3054.</title>
        <authorList>
            <person name="Urrejola C."/>
            <person name="Alcorta J."/>
            <person name="Salas L."/>
            <person name="Vasquez M."/>
            <person name="Polz M.F."/>
            <person name="Vicuna R."/>
            <person name="Diez B."/>
        </authorList>
    </citation>
    <scope>NUCLEOTIDE SEQUENCE [LARGE SCALE GENOMIC DNA]</scope>
    <source>
        <strain evidence="2 3">1H9</strain>
    </source>
</reference>
<keyword evidence="1" id="KW-1133">Transmembrane helix</keyword>
<feature type="transmembrane region" description="Helical" evidence="1">
    <location>
        <begin position="59"/>
        <end position="75"/>
    </location>
</feature>
<feature type="transmembrane region" description="Helical" evidence="1">
    <location>
        <begin position="20"/>
        <end position="38"/>
    </location>
</feature>
<dbReference type="RefSeq" id="WP_105219787.1">
    <property type="nucleotide sequence ID" value="NZ_CAWNSU010000046.1"/>
</dbReference>
<proteinExistence type="predicted"/>
<dbReference type="OrthoDB" id="532366at2"/>
<keyword evidence="3" id="KW-1185">Reference proteome</keyword>
<organism evidence="2 3">
    <name type="scientific">Gloeocapsopsis dulcis AAB1 = 1H9</name>
    <dbReference type="NCBI Taxonomy" id="1433147"/>
    <lineage>
        <taxon>Bacteria</taxon>
        <taxon>Bacillati</taxon>
        <taxon>Cyanobacteriota</taxon>
        <taxon>Cyanophyceae</taxon>
        <taxon>Oscillatoriophycideae</taxon>
        <taxon>Chroococcales</taxon>
        <taxon>Chroococcaceae</taxon>
        <taxon>Gloeocapsopsis</taxon>
        <taxon>Gloeocapsopsis dulcis</taxon>
    </lineage>
</organism>
<evidence type="ECO:0000256" key="1">
    <source>
        <dbReference type="SAM" id="Phobius"/>
    </source>
</evidence>
<keyword evidence="1" id="KW-0812">Transmembrane</keyword>
<accession>A0A6N8FYK5</accession>
<dbReference type="AlphaFoldDB" id="A0A6N8FYK5"/>
<protein>
    <submittedName>
        <fullName evidence="2">Uncharacterized protein</fullName>
    </submittedName>
</protein>
<evidence type="ECO:0000313" key="3">
    <source>
        <dbReference type="Proteomes" id="UP000441797"/>
    </source>
</evidence>
<comment type="caution">
    <text evidence="2">The sequence shown here is derived from an EMBL/GenBank/DDBJ whole genome shotgun (WGS) entry which is preliminary data.</text>
</comment>
<dbReference type="NCBIfam" id="NF038305">
    <property type="entry name" value="HpsJ_fam"/>
    <property type="match status" value="1"/>
</dbReference>
<feature type="transmembrane region" description="Helical" evidence="1">
    <location>
        <begin position="95"/>
        <end position="113"/>
    </location>
</feature>